<sequence length="950" mass="105931">MQKLLSLPPNLIHCFHELEEVNHNEWFCTSDPIGSKLGSGGGTTWLLQACHQAFAPQESFNDWIGREKRILLHAGGQSRRLPSYGPSGKILTPIPIFSWERGQRLGQNLLSLQLPLYERIMQQAPAGMNTLIASGDVYIRSEKPLQDIPNVDVVCYGLWVNPSLATHHGVFVSDRKSPEVLDFMLQKPSLEELEGLSKTHLFLMDIGIWILSDRAVEVLMKRSFKEGTNDINYYDLYSDYGLALGEHPKTEDEEVNQLSVAILPLPGGEFYHFGTSHELISSTLAIQDKVRDQRKIMHRKVKPNPAIFIQNSSTQVSLCADNANLWIENSHVGEGWHLGSRQIITGVPENQWNINLPDGICIDVVPFGDNAFVARPYGLDDVFKGALKNETTTYLNIPFSQWMQERALTWEDINGRTDDLQSASIFPVTASVEDLGILIRWMISEPQLEEGKQLWLKAEKVSADEISARANLKRLYEQRSAYRRSNWKGLADNYEKSVFYQLDLQDAAKEFVRFDLATPDILKEDAAPMVRIHNRMLRGRIMKLHGDSNYKEEEQSAFQLLRDGLLGAMPSRKNQPRLDVYSDQIVWGRSPVRIDLAGGWTDTPPYSLYSGGSVVNLAIELNGQPPLQVYVKPCKEYHIVLRSIDMGAVEIIENYEELQDYKKVGSPFSIPKAALTLAGFAPEFSAENYASLEEHLKAFGAGLEITLLAAIPAGSGLGTSSILASTVLGAINDFCGLAWDRNDICSYTLALEQLLTTGGGWQDQYGGVFPGVKLLQSEAGFEQNPLVRWLPDQLFTHPDYRDCHLLYYTGITRTAKGILAEIVSSMFLNSGPHLSLLAEMKVHATDMSEAILRGNFENFASLINKTWAQNQALDSGTNLPAVAAIIETIKDYTLGYKLPGAGGGGYLYMVAKDPQAAGQIRRILTEHAPNPRARFVDMTLSDKGLQVSRS</sequence>
<evidence type="ECO:0000256" key="4">
    <source>
        <dbReference type="ARBA" id="ARBA00022840"/>
    </source>
</evidence>
<dbReference type="InterPro" id="IPR020568">
    <property type="entry name" value="Ribosomal_Su5_D2-typ_SF"/>
</dbReference>
<dbReference type="InterPro" id="IPR013750">
    <property type="entry name" value="GHMP_kinase_C_dom"/>
</dbReference>
<dbReference type="EMBL" id="CZAI01000008">
    <property type="protein sequence ID" value="CUP90471.1"/>
    <property type="molecule type" value="Genomic_DNA"/>
</dbReference>
<dbReference type="InterPro" id="IPR006204">
    <property type="entry name" value="GHMP_kinase_N_dom"/>
</dbReference>
<dbReference type="RefSeq" id="WP_055173168.1">
    <property type="nucleotide sequence ID" value="NZ_CZAI01000008.1"/>
</dbReference>
<dbReference type="Pfam" id="PF07959">
    <property type="entry name" value="Fucose_pyrophosphorylase"/>
    <property type="match status" value="1"/>
</dbReference>
<dbReference type="InterPro" id="IPR052203">
    <property type="entry name" value="GHMP_Kinase-Related"/>
</dbReference>
<evidence type="ECO:0000313" key="9">
    <source>
        <dbReference type="EMBL" id="CUP90471.1"/>
    </source>
</evidence>
<organism evidence="9 10">
    <name type="scientific">Bacteroides caccae</name>
    <dbReference type="NCBI Taxonomy" id="47678"/>
    <lineage>
        <taxon>Bacteria</taxon>
        <taxon>Pseudomonadati</taxon>
        <taxon>Bacteroidota</taxon>
        <taxon>Bacteroidia</taxon>
        <taxon>Bacteroidales</taxon>
        <taxon>Bacteroidaceae</taxon>
        <taxon>Bacteroides</taxon>
    </lineage>
</organism>
<dbReference type="GO" id="GO:0042352">
    <property type="term" value="P:GDP-L-fucose salvage"/>
    <property type="evidence" value="ECO:0007669"/>
    <property type="project" value="TreeGrafter"/>
</dbReference>
<accession>A0A174S2C3</accession>
<dbReference type="PANTHER" id="PTHR32463">
    <property type="entry name" value="L-FUCOSE KINASE"/>
    <property type="match status" value="1"/>
</dbReference>
<keyword evidence="4" id="KW-0067">ATP-binding</keyword>
<feature type="domain" description="GHMP kinase C-terminal" evidence="8">
    <location>
        <begin position="848"/>
        <end position="929"/>
    </location>
</feature>
<comment type="similarity">
    <text evidence="5">Belongs to the GHMP kinase family.</text>
</comment>
<dbReference type="GO" id="GO:0005524">
    <property type="term" value="F:ATP binding"/>
    <property type="evidence" value="ECO:0007669"/>
    <property type="project" value="UniProtKB-KW"/>
</dbReference>
<dbReference type="NCBIfam" id="NF009948">
    <property type="entry name" value="PRK13412.1"/>
    <property type="match status" value="1"/>
</dbReference>
<dbReference type="GO" id="GO:0050201">
    <property type="term" value="F:fucokinase activity"/>
    <property type="evidence" value="ECO:0007669"/>
    <property type="project" value="TreeGrafter"/>
</dbReference>
<dbReference type="InterPro" id="IPR012887">
    <property type="entry name" value="GDP_fucose_pyrophosphorylase"/>
</dbReference>
<dbReference type="InterPro" id="IPR036554">
    <property type="entry name" value="GHMP_kinase_C_sf"/>
</dbReference>
<keyword evidence="2" id="KW-0547">Nucleotide-binding</keyword>
<dbReference type="SUPFAM" id="SSF54211">
    <property type="entry name" value="Ribosomal protein S5 domain 2-like"/>
    <property type="match status" value="1"/>
</dbReference>
<feature type="domain" description="GHMP kinase N-terminal" evidence="6">
    <location>
        <begin position="694"/>
        <end position="767"/>
    </location>
</feature>
<evidence type="ECO:0000256" key="3">
    <source>
        <dbReference type="ARBA" id="ARBA00022777"/>
    </source>
</evidence>
<evidence type="ECO:0000256" key="5">
    <source>
        <dbReference type="ARBA" id="ARBA00038121"/>
    </source>
</evidence>
<proteinExistence type="inferred from homology"/>
<dbReference type="SUPFAM" id="SSF55060">
    <property type="entry name" value="GHMP Kinase, C-terminal domain"/>
    <property type="match status" value="1"/>
</dbReference>
<dbReference type="PANTHER" id="PTHR32463:SF0">
    <property type="entry name" value="L-FUCOSE KINASE"/>
    <property type="match status" value="1"/>
</dbReference>
<dbReference type="Pfam" id="PF08544">
    <property type="entry name" value="GHMP_kinases_C"/>
    <property type="match status" value="1"/>
</dbReference>
<protein>
    <submittedName>
        <fullName evidence="9">Predicted kinase related to galactokinase and mevalonate kinase</fullName>
    </submittedName>
</protein>
<gene>
    <name evidence="9" type="ORF">ERS852494_03388</name>
</gene>
<dbReference type="FunFam" id="3.30.230.120:FF:000004">
    <property type="entry name" value="Putative fucose kinase"/>
    <property type="match status" value="1"/>
</dbReference>
<evidence type="ECO:0000256" key="1">
    <source>
        <dbReference type="ARBA" id="ARBA00022679"/>
    </source>
</evidence>
<dbReference type="Gene3D" id="3.30.230.120">
    <property type="match status" value="1"/>
</dbReference>
<evidence type="ECO:0000313" key="10">
    <source>
        <dbReference type="Proteomes" id="UP000095657"/>
    </source>
</evidence>
<dbReference type="AlphaFoldDB" id="A0A174S2C3"/>
<evidence type="ECO:0000259" key="8">
    <source>
        <dbReference type="Pfam" id="PF08544"/>
    </source>
</evidence>
<evidence type="ECO:0000256" key="2">
    <source>
        <dbReference type="ARBA" id="ARBA00022741"/>
    </source>
</evidence>
<reference evidence="9 10" key="1">
    <citation type="submission" date="2015-09" db="EMBL/GenBank/DDBJ databases">
        <authorList>
            <consortium name="Pathogen Informatics"/>
        </authorList>
    </citation>
    <scope>NUCLEOTIDE SEQUENCE [LARGE SCALE GENOMIC DNA]</scope>
    <source>
        <strain evidence="9 10">2789STDY5834880</strain>
    </source>
</reference>
<dbReference type="InterPro" id="IPR001174">
    <property type="entry name" value="HddA/FKP"/>
</dbReference>
<keyword evidence="1" id="KW-0808">Transferase</keyword>
<dbReference type="STRING" id="47678.ERS852494_03388"/>
<evidence type="ECO:0000259" key="6">
    <source>
        <dbReference type="Pfam" id="PF00288"/>
    </source>
</evidence>
<dbReference type="Pfam" id="PF00288">
    <property type="entry name" value="GHMP_kinases_N"/>
    <property type="match status" value="1"/>
</dbReference>
<name>A0A174S2C3_9BACE</name>
<keyword evidence="3 9" id="KW-0418">Kinase</keyword>
<feature type="domain" description="GDP-fucose pyrophosphorylase" evidence="7">
    <location>
        <begin position="70"/>
        <end position="429"/>
    </location>
</feature>
<dbReference type="Proteomes" id="UP000095657">
    <property type="component" value="Unassembled WGS sequence"/>
</dbReference>
<dbReference type="PRINTS" id="PR00960">
    <property type="entry name" value="LMBPPROTEIN"/>
</dbReference>
<evidence type="ECO:0000259" key="7">
    <source>
        <dbReference type="Pfam" id="PF07959"/>
    </source>
</evidence>